<dbReference type="FunFam" id="3.40.50.2000:FF:000072">
    <property type="entry name" value="Glycosyl transferase"/>
    <property type="match status" value="1"/>
</dbReference>
<evidence type="ECO:0000259" key="1">
    <source>
        <dbReference type="Pfam" id="PF06722"/>
    </source>
</evidence>
<dbReference type="Proteomes" id="UP000014139">
    <property type="component" value="Unassembled WGS sequence"/>
</dbReference>
<dbReference type="eggNOG" id="COG1819">
    <property type="taxonomic scope" value="Bacteria"/>
</dbReference>
<protein>
    <submittedName>
        <fullName evidence="2">Glycosyl transferase</fullName>
    </submittedName>
</protein>
<proteinExistence type="predicted"/>
<organism evidence="2 3">
    <name type="scientific">Amycolatopsis vancoresmycina DSM 44592</name>
    <dbReference type="NCBI Taxonomy" id="1292037"/>
    <lineage>
        <taxon>Bacteria</taxon>
        <taxon>Bacillati</taxon>
        <taxon>Actinomycetota</taxon>
        <taxon>Actinomycetes</taxon>
        <taxon>Pseudonocardiales</taxon>
        <taxon>Pseudonocardiaceae</taxon>
        <taxon>Amycolatopsis</taxon>
    </lineage>
</organism>
<dbReference type="Gene3D" id="3.40.50.2000">
    <property type="entry name" value="Glycogen Phosphorylase B"/>
    <property type="match status" value="2"/>
</dbReference>
<sequence>MSRVLVCVQPARGHAGPAKPIVEALVAAGHEGFVVTGARYREAFEKLGATVALLPPEADFDETDLNGSVPGRAGKRGLGLARFELANFVRAMPHQLSVIDRQQADVILCDPLMMAGLALVRRERRPRLLTLGFLPFLPPVPTGPPGRFRGLTLKALAPLVTGPAQKLAADLLGGDPGLLFTDWPLHSDGVLQLTCPGFEYPRPGAPLHFIGPTTVSAASEHPLPPWWGDLDGGRPVVHVTQGTVANDDLGRLVEPTIDALAGEDVLVVATTCGTPLRPGPLPENARVADFLPYDELLPRCAAMVSNGGYGGVNHALRYGVPLVVVGASEDKREVAARVAWSGAGIGRARASASPRTLRRAVRTVLDDPRYRTRAQELAAEMAAGPTMAEVVKLITEPSRGLS</sequence>
<dbReference type="InterPro" id="IPR010610">
    <property type="entry name" value="EryCIII-like_C"/>
</dbReference>
<comment type="caution">
    <text evidence="2">The sequence shown here is derived from an EMBL/GenBank/DDBJ whole genome shotgun (WGS) entry which is preliminary data.</text>
</comment>
<accession>R1HYG2</accession>
<reference evidence="2 3" key="1">
    <citation type="submission" date="2013-02" db="EMBL/GenBank/DDBJ databases">
        <title>Draft genome sequence of Amycolatopsis vancoresmycina strain DSM 44592T.</title>
        <authorList>
            <person name="Kumar S."/>
            <person name="Kaur N."/>
            <person name="Kaur C."/>
            <person name="Raghava G.P.S."/>
            <person name="Mayilraj S."/>
        </authorList>
    </citation>
    <scope>NUCLEOTIDE SEQUENCE [LARGE SCALE GENOMIC DNA]</scope>
    <source>
        <strain evidence="2 3">DSM 44592</strain>
    </source>
</reference>
<dbReference type="Pfam" id="PF06722">
    <property type="entry name" value="EryCIII-like_C"/>
    <property type="match status" value="1"/>
</dbReference>
<keyword evidence="3" id="KW-1185">Reference proteome</keyword>
<dbReference type="SUPFAM" id="SSF53756">
    <property type="entry name" value="UDP-Glycosyltransferase/glycogen phosphorylase"/>
    <property type="match status" value="1"/>
</dbReference>
<dbReference type="OrthoDB" id="6620093at2"/>
<evidence type="ECO:0000313" key="3">
    <source>
        <dbReference type="Proteomes" id="UP000014139"/>
    </source>
</evidence>
<dbReference type="CDD" id="cd03784">
    <property type="entry name" value="GT1_Gtf-like"/>
    <property type="match status" value="1"/>
</dbReference>
<dbReference type="InterPro" id="IPR050426">
    <property type="entry name" value="Glycosyltransferase_28"/>
</dbReference>
<keyword evidence="2" id="KW-0808">Transferase</keyword>
<dbReference type="RefSeq" id="WP_003071336.1">
    <property type="nucleotide sequence ID" value="NZ_AOUO01000128.1"/>
</dbReference>
<dbReference type="GO" id="GO:0017000">
    <property type="term" value="P:antibiotic biosynthetic process"/>
    <property type="evidence" value="ECO:0007669"/>
    <property type="project" value="UniProtKB-ARBA"/>
</dbReference>
<gene>
    <name evidence="2" type="ORF">H480_10465</name>
</gene>
<dbReference type="PANTHER" id="PTHR48050">
    <property type="entry name" value="STEROL 3-BETA-GLUCOSYLTRANSFERASE"/>
    <property type="match status" value="1"/>
</dbReference>
<dbReference type="PATRIC" id="fig|1292037.4.peg.2005"/>
<evidence type="ECO:0000313" key="2">
    <source>
        <dbReference type="EMBL" id="EOD68545.1"/>
    </source>
</evidence>
<dbReference type="GO" id="GO:0016758">
    <property type="term" value="F:hexosyltransferase activity"/>
    <property type="evidence" value="ECO:0007669"/>
    <property type="project" value="UniProtKB-ARBA"/>
</dbReference>
<dbReference type="AlphaFoldDB" id="R1HYG2"/>
<dbReference type="GO" id="GO:0008194">
    <property type="term" value="F:UDP-glycosyltransferase activity"/>
    <property type="evidence" value="ECO:0007669"/>
    <property type="project" value="InterPro"/>
</dbReference>
<feature type="domain" description="Erythromycin biosynthesis protein CIII-like C-terminal" evidence="1">
    <location>
        <begin position="277"/>
        <end position="394"/>
    </location>
</feature>
<name>R1HYG2_9PSEU</name>
<dbReference type="InterPro" id="IPR002213">
    <property type="entry name" value="UDP_glucos_trans"/>
</dbReference>
<dbReference type="EMBL" id="AOUO01000128">
    <property type="protein sequence ID" value="EOD68545.1"/>
    <property type="molecule type" value="Genomic_DNA"/>
</dbReference>
<dbReference type="PANTHER" id="PTHR48050:SF13">
    <property type="entry name" value="STEROL 3-BETA-GLUCOSYLTRANSFERASE UGT80A2"/>
    <property type="match status" value="1"/>
</dbReference>